<evidence type="ECO:0000313" key="3">
    <source>
        <dbReference type="Proteomes" id="UP000317648"/>
    </source>
</evidence>
<dbReference type="KEGG" id="lcre:Pla8534_58890"/>
<dbReference type="Pfam" id="PF08818">
    <property type="entry name" value="DUF1801"/>
    <property type="match status" value="1"/>
</dbReference>
<sequence length="126" mass="14197">MEAYLQTVASEQRRDDCRQVMEIMQKITGEPPQMWGPSIIGFGSYHYTYDSGRSGDWPLTGVSPRAAALSIYIMPDLDAWEPLLSQLGDCKTGKCCLYVKKLSELHLPTLKKILRQSVAAVKKKYP</sequence>
<dbReference type="SUPFAM" id="SSF159888">
    <property type="entry name" value="YdhG-like"/>
    <property type="match status" value="1"/>
</dbReference>
<keyword evidence="3" id="KW-1185">Reference proteome</keyword>
<dbReference type="InterPro" id="IPR014922">
    <property type="entry name" value="YdhG-like"/>
</dbReference>
<reference evidence="2 3" key="1">
    <citation type="submission" date="2019-02" db="EMBL/GenBank/DDBJ databases">
        <title>Deep-cultivation of Planctomycetes and their phenomic and genomic characterization uncovers novel biology.</title>
        <authorList>
            <person name="Wiegand S."/>
            <person name="Jogler M."/>
            <person name="Boedeker C."/>
            <person name="Pinto D."/>
            <person name="Vollmers J."/>
            <person name="Rivas-Marin E."/>
            <person name="Kohn T."/>
            <person name="Peeters S.H."/>
            <person name="Heuer A."/>
            <person name="Rast P."/>
            <person name="Oberbeckmann S."/>
            <person name="Bunk B."/>
            <person name="Jeske O."/>
            <person name="Meyerdierks A."/>
            <person name="Storesund J.E."/>
            <person name="Kallscheuer N."/>
            <person name="Luecker S."/>
            <person name="Lage O.M."/>
            <person name="Pohl T."/>
            <person name="Merkel B.J."/>
            <person name="Hornburger P."/>
            <person name="Mueller R.-W."/>
            <person name="Bruemmer F."/>
            <person name="Labrenz M."/>
            <person name="Spormann A.M."/>
            <person name="Op den Camp H."/>
            <person name="Overmann J."/>
            <person name="Amann R."/>
            <person name="Jetten M.S.M."/>
            <person name="Mascher T."/>
            <person name="Medema M.H."/>
            <person name="Devos D.P."/>
            <person name="Kaster A.-K."/>
            <person name="Ovreas L."/>
            <person name="Rohde M."/>
            <person name="Galperin M.Y."/>
            <person name="Jogler C."/>
        </authorList>
    </citation>
    <scope>NUCLEOTIDE SEQUENCE [LARGE SCALE GENOMIC DNA]</scope>
    <source>
        <strain evidence="2 3">Pla85_3_4</strain>
    </source>
</reference>
<evidence type="ECO:0000313" key="2">
    <source>
        <dbReference type="EMBL" id="QDU98028.1"/>
    </source>
</evidence>
<dbReference type="Proteomes" id="UP000317648">
    <property type="component" value="Chromosome"/>
</dbReference>
<dbReference type="EMBL" id="CP036433">
    <property type="protein sequence ID" value="QDU98028.1"/>
    <property type="molecule type" value="Genomic_DNA"/>
</dbReference>
<feature type="domain" description="YdhG-like" evidence="1">
    <location>
        <begin position="13"/>
        <end position="118"/>
    </location>
</feature>
<dbReference type="AlphaFoldDB" id="A0A518E1R0"/>
<evidence type="ECO:0000259" key="1">
    <source>
        <dbReference type="Pfam" id="PF08818"/>
    </source>
</evidence>
<name>A0A518E1R0_9BACT</name>
<proteinExistence type="predicted"/>
<protein>
    <recommendedName>
        <fullName evidence="1">YdhG-like domain-containing protein</fullName>
    </recommendedName>
</protein>
<accession>A0A518E1R0</accession>
<gene>
    <name evidence="2" type="ORF">Pla8534_58890</name>
</gene>
<organism evidence="2 3">
    <name type="scientific">Lignipirellula cremea</name>
    <dbReference type="NCBI Taxonomy" id="2528010"/>
    <lineage>
        <taxon>Bacteria</taxon>
        <taxon>Pseudomonadati</taxon>
        <taxon>Planctomycetota</taxon>
        <taxon>Planctomycetia</taxon>
        <taxon>Pirellulales</taxon>
        <taxon>Pirellulaceae</taxon>
        <taxon>Lignipirellula</taxon>
    </lineage>
</organism>